<proteinExistence type="inferred from homology"/>
<dbReference type="InterPro" id="IPR036815">
    <property type="entry name" value="14-3-3_dom_sf"/>
</dbReference>
<feature type="site" description="Interaction with phosphoserine on interacting protein" evidence="2">
    <location>
        <position position="114"/>
    </location>
</feature>
<keyword evidence="5" id="KW-1185">Reference proteome</keyword>
<organism evidence="4 5">
    <name type="scientific">Brassica carinata</name>
    <name type="common">Ethiopian mustard</name>
    <name type="synonym">Abyssinian cabbage</name>
    <dbReference type="NCBI Taxonomy" id="52824"/>
    <lineage>
        <taxon>Eukaryota</taxon>
        <taxon>Viridiplantae</taxon>
        <taxon>Streptophyta</taxon>
        <taxon>Embryophyta</taxon>
        <taxon>Tracheophyta</taxon>
        <taxon>Spermatophyta</taxon>
        <taxon>Magnoliopsida</taxon>
        <taxon>eudicotyledons</taxon>
        <taxon>Gunneridae</taxon>
        <taxon>Pentapetalae</taxon>
        <taxon>rosids</taxon>
        <taxon>malvids</taxon>
        <taxon>Brassicales</taxon>
        <taxon>Brassicaceae</taxon>
        <taxon>Brassiceae</taxon>
        <taxon>Brassica</taxon>
    </lineage>
</organism>
<dbReference type="PRINTS" id="PR00305">
    <property type="entry name" value="1433ZETA"/>
</dbReference>
<evidence type="ECO:0000256" key="1">
    <source>
        <dbReference type="ARBA" id="ARBA00006141"/>
    </source>
</evidence>
<sequence>MYRDVVPGREYLHDMVEFLDKVAKTVDTAELTPEERNLLSIAYKNLIAGRRKKETKIGNTNNVSLIKDHRVKIESEITEICDRIFNLIDSHLLPSASTADSKVFYLKMKGGYHRYLSDSKTGAEKIKAVKRTLEVYKSAQAIALNDLPSTNTLISTKAALKTAKAAFEAAITEMHGVREESYEETALIMNLILDRITLWTDELKWS</sequence>
<dbReference type="PIRSF" id="PIRSF000868">
    <property type="entry name" value="14-3-3"/>
    <property type="match status" value="1"/>
</dbReference>
<reference evidence="4 5" key="1">
    <citation type="submission" date="2020-02" db="EMBL/GenBank/DDBJ databases">
        <authorList>
            <person name="Ma Q."/>
            <person name="Huang Y."/>
            <person name="Song X."/>
            <person name="Pei D."/>
        </authorList>
    </citation>
    <scope>NUCLEOTIDE SEQUENCE [LARGE SCALE GENOMIC DNA]</scope>
    <source>
        <strain evidence="4">Sxm20200214</strain>
        <tissue evidence="4">Leaf</tissue>
    </source>
</reference>
<gene>
    <name evidence="4" type="ORF">Bca52824_087318</name>
</gene>
<dbReference type="Pfam" id="PF00244">
    <property type="entry name" value="14-3-3"/>
    <property type="match status" value="2"/>
</dbReference>
<evidence type="ECO:0000313" key="4">
    <source>
        <dbReference type="EMBL" id="KAG2247690.1"/>
    </source>
</evidence>
<feature type="domain" description="14-3-3" evidence="3">
    <location>
        <begin position="3"/>
        <end position="205"/>
    </location>
</feature>
<dbReference type="SUPFAM" id="SSF48445">
    <property type="entry name" value="14-3-3 protein"/>
    <property type="match status" value="1"/>
</dbReference>
<accession>A0A8X7PAG4</accession>
<dbReference type="SMART" id="SM00101">
    <property type="entry name" value="14_3_3"/>
    <property type="match status" value="1"/>
</dbReference>
<dbReference type="OrthoDB" id="10329023at2759"/>
<comment type="similarity">
    <text evidence="1">Belongs to the 14-3-3 family.</text>
</comment>
<dbReference type="AlphaFoldDB" id="A0A8X7PAG4"/>
<dbReference type="Gene3D" id="1.20.190.20">
    <property type="entry name" value="14-3-3 domain"/>
    <property type="match status" value="1"/>
</dbReference>
<evidence type="ECO:0000256" key="2">
    <source>
        <dbReference type="PIRSR" id="PIRSR000868-1"/>
    </source>
</evidence>
<dbReference type="EMBL" id="JAAMPC010000017">
    <property type="protein sequence ID" value="KAG2247690.1"/>
    <property type="molecule type" value="Genomic_DNA"/>
</dbReference>
<dbReference type="PANTHER" id="PTHR18860">
    <property type="entry name" value="14-3-3 PROTEIN"/>
    <property type="match status" value="1"/>
</dbReference>
<evidence type="ECO:0000259" key="3">
    <source>
        <dbReference type="SMART" id="SM00101"/>
    </source>
</evidence>
<evidence type="ECO:0000313" key="5">
    <source>
        <dbReference type="Proteomes" id="UP000886595"/>
    </source>
</evidence>
<feature type="site" description="Interaction with phosphoserine on interacting protein" evidence="2">
    <location>
        <position position="51"/>
    </location>
</feature>
<protein>
    <recommendedName>
        <fullName evidence="3">14-3-3 domain-containing protein</fullName>
    </recommendedName>
</protein>
<dbReference type="Proteomes" id="UP000886595">
    <property type="component" value="Unassembled WGS sequence"/>
</dbReference>
<dbReference type="InterPro" id="IPR023410">
    <property type="entry name" value="14-3-3_domain"/>
</dbReference>
<name>A0A8X7PAG4_BRACI</name>
<dbReference type="InterPro" id="IPR000308">
    <property type="entry name" value="14-3-3"/>
</dbReference>
<comment type="caution">
    <text evidence="4">The sequence shown here is derived from an EMBL/GenBank/DDBJ whole genome shotgun (WGS) entry which is preliminary data.</text>
</comment>